<comment type="caution">
    <text evidence="1">The sequence shown here is derived from an EMBL/GenBank/DDBJ whole genome shotgun (WGS) entry which is preliminary data.</text>
</comment>
<dbReference type="Proteomes" id="UP001283361">
    <property type="component" value="Unassembled WGS sequence"/>
</dbReference>
<dbReference type="AlphaFoldDB" id="A0AAE0ZKS0"/>
<gene>
    <name evidence="1" type="ORF">RRG08_011819</name>
</gene>
<evidence type="ECO:0000313" key="2">
    <source>
        <dbReference type="Proteomes" id="UP001283361"/>
    </source>
</evidence>
<proteinExistence type="predicted"/>
<dbReference type="EMBL" id="JAWDGP010003769">
    <property type="protein sequence ID" value="KAK3771155.1"/>
    <property type="molecule type" value="Genomic_DNA"/>
</dbReference>
<organism evidence="1 2">
    <name type="scientific">Elysia crispata</name>
    <name type="common">lettuce slug</name>
    <dbReference type="NCBI Taxonomy" id="231223"/>
    <lineage>
        <taxon>Eukaryota</taxon>
        <taxon>Metazoa</taxon>
        <taxon>Spiralia</taxon>
        <taxon>Lophotrochozoa</taxon>
        <taxon>Mollusca</taxon>
        <taxon>Gastropoda</taxon>
        <taxon>Heterobranchia</taxon>
        <taxon>Euthyneura</taxon>
        <taxon>Panpulmonata</taxon>
        <taxon>Sacoglossa</taxon>
        <taxon>Placobranchoidea</taxon>
        <taxon>Plakobranchidae</taxon>
        <taxon>Elysia</taxon>
    </lineage>
</organism>
<name>A0AAE0ZKS0_9GAST</name>
<reference evidence="1" key="1">
    <citation type="journal article" date="2023" name="G3 (Bethesda)">
        <title>A reference genome for the long-term kleptoplast-retaining sea slug Elysia crispata morphotype clarki.</title>
        <authorList>
            <person name="Eastman K.E."/>
            <person name="Pendleton A.L."/>
            <person name="Shaikh M.A."/>
            <person name="Suttiyut T."/>
            <person name="Ogas R."/>
            <person name="Tomko P."/>
            <person name="Gavelis G."/>
            <person name="Widhalm J.R."/>
            <person name="Wisecaver J.H."/>
        </authorList>
    </citation>
    <scope>NUCLEOTIDE SEQUENCE</scope>
    <source>
        <strain evidence="1">ECLA1</strain>
    </source>
</reference>
<evidence type="ECO:0000313" key="1">
    <source>
        <dbReference type="EMBL" id="KAK3771155.1"/>
    </source>
</evidence>
<keyword evidence="2" id="KW-1185">Reference proteome</keyword>
<sequence length="70" mass="7971">MTVTSCSQHVDLSHDSNTLPFEAVWRKPCTNSIRDYKVCLMAMDRGFLLEMVQSCRGSGARETRELSQFV</sequence>
<accession>A0AAE0ZKS0</accession>
<protein>
    <submittedName>
        <fullName evidence="1">Uncharacterized protein</fullName>
    </submittedName>
</protein>